<dbReference type="EMBL" id="JBHUHY010000015">
    <property type="protein sequence ID" value="MFD2188007.1"/>
    <property type="molecule type" value="Genomic_DNA"/>
</dbReference>
<sequence length="164" mass="19607">MRFFKNVIVFLFCGFACFSQDAIEEELVTESDDLKYVLTYTFDDTVEMYEEQPKGYKVLKVFRVFNNYTVGFEDDGRQYTEFYYFVSLDMGDTWRHADSKLYKTERLLDSKVEEVTESEDKKSWLVKISHVPFTRRMNVISGVKHDYVKDLSVRETKVYKLSKY</sequence>
<protein>
    <submittedName>
        <fullName evidence="1">Uncharacterized protein</fullName>
    </submittedName>
</protein>
<comment type="caution">
    <text evidence="1">The sequence shown here is derived from an EMBL/GenBank/DDBJ whole genome shotgun (WGS) entry which is preliminary data.</text>
</comment>
<keyword evidence="2" id="KW-1185">Reference proteome</keyword>
<accession>A0ABW5AZS1</accession>
<gene>
    <name evidence="1" type="ORF">ACFSJT_14490</name>
</gene>
<dbReference type="Proteomes" id="UP001597344">
    <property type="component" value="Unassembled WGS sequence"/>
</dbReference>
<reference evidence="2" key="1">
    <citation type="journal article" date="2019" name="Int. J. Syst. Evol. Microbiol.">
        <title>The Global Catalogue of Microorganisms (GCM) 10K type strain sequencing project: providing services to taxonomists for standard genome sequencing and annotation.</title>
        <authorList>
            <consortium name="The Broad Institute Genomics Platform"/>
            <consortium name="The Broad Institute Genome Sequencing Center for Infectious Disease"/>
            <person name="Wu L."/>
            <person name="Ma J."/>
        </authorList>
    </citation>
    <scope>NUCLEOTIDE SEQUENCE [LARGE SCALE GENOMIC DNA]</scope>
    <source>
        <strain evidence="2">DT92</strain>
    </source>
</reference>
<dbReference type="RefSeq" id="WP_378321011.1">
    <property type="nucleotide sequence ID" value="NZ_JBHUHY010000015.1"/>
</dbReference>
<name>A0ABW5AZS1_9FLAO</name>
<organism evidence="1 2">
    <name type="scientific">Aquimarina celericrescens</name>
    <dbReference type="NCBI Taxonomy" id="1964542"/>
    <lineage>
        <taxon>Bacteria</taxon>
        <taxon>Pseudomonadati</taxon>
        <taxon>Bacteroidota</taxon>
        <taxon>Flavobacteriia</taxon>
        <taxon>Flavobacteriales</taxon>
        <taxon>Flavobacteriaceae</taxon>
        <taxon>Aquimarina</taxon>
    </lineage>
</organism>
<evidence type="ECO:0000313" key="2">
    <source>
        <dbReference type="Proteomes" id="UP001597344"/>
    </source>
</evidence>
<evidence type="ECO:0000313" key="1">
    <source>
        <dbReference type="EMBL" id="MFD2188007.1"/>
    </source>
</evidence>
<proteinExistence type="predicted"/>